<organism evidence="3 4">
    <name type="scientific">Prosthecomicrobium pneumaticum</name>
    <dbReference type="NCBI Taxonomy" id="81895"/>
    <lineage>
        <taxon>Bacteria</taxon>
        <taxon>Pseudomonadati</taxon>
        <taxon>Pseudomonadota</taxon>
        <taxon>Alphaproteobacteria</taxon>
        <taxon>Hyphomicrobiales</taxon>
        <taxon>Kaistiaceae</taxon>
        <taxon>Prosthecomicrobium</taxon>
    </lineage>
</organism>
<feature type="region of interest" description="Disordered" evidence="1">
    <location>
        <begin position="1"/>
        <end position="21"/>
    </location>
</feature>
<reference evidence="3 4" key="1">
    <citation type="submission" date="2020-08" db="EMBL/GenBank/DDBJ databases">
        <title>Genomic Encyclopedia of Type Strains, Phase IV (KMG-IV): sequencing the most valuable type-strain genomes for metagenomic binning, comparative biology and taxonomic classification.</title>
        <authorList>
            <person name="Goeker M."/>
        </authorList>
    </citation>
    <scope>NUCLEOTIDE SEQUENCE [LARGE SCALE GENOMIC DNA]</scope>
    <source>
        <strain evidence="3 4">DSM 16268</strain>
    </source>
</reference>
<feature type="transmembrane region" description="Helical" evidence="2">
    <location>
        <begin position="54"/>
        <end position="76"/>
    </location>
</feature>
<evidence type="ECO:0000313" key="3">
    <source>
        <dbReference type="EMBL" id="MBB5752470.1"/>
    </source>
</evidence>
<name>A0A7W9FKF1_9HYPH</name>
<proteinExistence type="predicted"/>
<gene>
    <name evidence="3" type="ORF">GGQ63_001524</name>
</gene>
<comment type="caution">
    <text evidence="3">The sequence shown here is derived from an EMBL/GenBank/DDBJ whole genome shotgun (WGS) entry which is preliminary data.</text>
</comment>
<sequence>MSTAALGATRATAAPSAAASPVLSRPRFALLVLAVVYPLVTTLLYLLRPLTAGWSVWQQTIILVPIMVGAMVWGVIPAVQKYGRRFILVRRG</sequence>
<protein>
    <submittedName>
        <fullName evidence="3">Antibiotic biosynthesis monooxygenase (ABM) superfamily enzyme</fullName>
    </submittedName>
</protein>
<keyword evidence="3" id="KW-0503">Monooxygenase</keyword>
<keyword evidence="4" id="KW-1185">Reference proteome</keyword>
<evidence type="ECO:0000256" key="2">
    <source>
        <dbReference type="SAM" id="Phobius"/>
    </source>
</evidence>
<keyword evidence="2" id="KW-0812">Transmembrane</keyword>
<dbReference type="GO" id="GO:0004497">
    <property type="term" value="F:monooxygenase activity"/>
    <property type="evidence" value="ECO:0007669"/>
    <property type="project" value="UniProtKB-KW"/>
</dbReference>
<dbReference type="Proteomes" id="UP000523821">
    <property type="component" value="Unassembled WGS sequence"/>
</dbReference>
<evidence type="ECO:0000313" key="4">
    <source>
        <dbReference type="Proteomes" id="UP000523821"/>
    </source>
</evidence>
<evidence type="ECO:0000256" key="1">
    <source>
        <dbReference type="SAM" id="MobiDB-lite"/>
    </source>
</evidence>
<dbReference type="RefSeq" id="WP_183854296.1">
    <property type="nucleotide sequence ID" value="NZ_JACHOO010000003.1"/>
</dbReference>
<dbReference type="EMBL" id="JACHOO010000003">
    <property type="protein sequence ID" value="MBB5752470.1"/>
    <property type="molecule type" value="Genomic_DNA"/>
</dbReference>
<accession>A0A7W9FKF1</accession>
<keyword evidence="2" id="KW-0472">Membrane</keyword>
<keyword evidence="3" id="KW-0560">Oxidoreductase</keyword>
<feature type="transmembrane region" description="Helical" evidence="2">
    <location>
        <begin position="28"/>
        <end position="47"/>
    </location>
</feature>
<keyword evidence="2" id="KW-1133">Transmembrane helix</keyword>
<dbReference type="AlphaFoldDB" id="A0A7W9FKF1"/>